<keyword evidence="3" id="KW-1185">Reference proteome</keyword>
<dbReference type="AlphaFoldDB" id="W0JXE2"/>
<gene>
    <name evidence="2" type="ORF">HALLA_00020</name>
</gene>
<proteinExistence type="predicted"/>
<dbReference type="EMBL" id="CP007057">
    <property type="protein sequence ID" value="AHG01708.1"/>
    <property type="molecule type" value="Genomic_DNA"/>
</dbReference>
<keyword evidence="1" id="KW-1133">Transmembrane helix</keyword>
<organism evidence="2 3">
    <name type="scientific">Halostagnicola larsenii XH-48</name>
    <dbReference type="NCBI Taxonomy" id="797299"/>
    <lineage>
        <taxon>Archaea</taxon>
        <taxon>Methanobacteriati</taxon>
        <taxon>Methanobacteriota</taxon>
        <taxon>Stenosarchaea group</taxon>
        <taxon>Halobacteria</taxon>
        <taxon>Halobacteriales</taxon>
        <taxon>Natrialbaceae</taxon>
        <taxon>Halostagnicola</taxon>
    </lineage>
</organism>
<evidence type="ECO:0000313" key="3">
    <source>
        <dbReference type="Proteomes" id="UP000019024"/>
    </source>
</evidence>
<evidence type="ECO:0000313" key="2">
    <source>
        <dbReference type="EMBL" id="AHG01708.1"/>
    </source>
</evidence>
<sequence length="82" mass="8732">MATRNIHAWNTKATVLTILGAIVALLGMLWVVQGLGIIQIDPILCVADCEPITGRSVQWTVIGAITLAVGIVGVWAGLRQRN</sequence>
<keyword evidence="1" id="KW-0812">Transmembrane</keyword>
<geneLocation type="plasmid" evidence="2">
    <name>unnamed</name>
</geneLocation>
<evidence type="ECO:0000256" key="1">
    <source>
        <dbReference type="SAM" id="Phobius"/>
    </source>
</evidence>
<reference evidence="2 3" key="1">
    <citation type="submission" date="2014-01" db="EMBL/GenBank/DDBJ databases">
        <authorList>
            <consortium name="DOE Joint Genome Institute"/>
            <person name="Anderson I."/>
            <person name="Huntemann M."/>
            <person name="Han J."/>
            <person name="Chen A."/>
            <person name="Kyrpides N."/>
            <person name="Mavromatis K."/>
            <person name="Markowitz V."/>
            <person name="Palaniappan K."/>
            <person name="Ivanova N."/>
            <person name="Schaumberg A."/>
            <person name="Pati A."/>
            <person name="Liolios K."/>
            <person name="Nordberg H.P."/>
            <person name="Cantor M.N."/>
            <person name="Hua S.X."/>
            <person name="Woyke T."/>
        </authorList>
    </citation>
    <scope>NUCLEOTIDE SEQUENCE [LARGE SCALE GENOMIC DNA]</scope>
    <source>
        <strain evidence="2 3">XH-48</strain>
        <plasmid evidence="3">2</plasmid>
    </source>
</reference>
<feature type="transmembrane region" description="Helical" evidence="1">
    <location>
        <begin position="58"/>
        <end position="78"/>
    </location>
</feature>
<accession>W0JXE2</accession>
<protein>
    <submittedName>
        <fullName evidence="2">Uncharacterized protein</fullName>
    </submittedName>
</protein>
<keyword evidence="2" id="KW-0614">Plasmid</keyword>
<name>W0JXE2_9EURY</name>
<keyword evidence="1" id="KW-0472">Membrane</keyword>
<dbReference type="HOGENOM" id="CLU_2550121_0_0_2"/>
<dbReference type="eggNOG" id="ENOG502N5HY">
    <property type="taxonomic scope" value="Archaea"/>
</dbReference>
<dbReference type="KEGG" id="hlr:HALLA_00020"/>
<dbReference type="Proteomes" id="UP000019024">
    <property type="component" value="Plasmid unnamed2"/>
</dbReference>